<feature type="transmembrane region" description="Helical" evidence="1">
    <location>
        <begin position="363"/>
        <end position="383"/>
    </location>
</feature>
<keyword evidence="3" id="KW-1185">Reference proteome</keyword>
<feature type="transmembrane region" description="Helical" evidence="1">
    <location>
        <begin position="330"/>
        <end position="351"/>
    </location>
</feature>
<evidence type="ECO:0000256" key="1">
    <source>
        <dbReference type="SAM" id="Phobius"/>
    </source>
</evidence>
<accession>A0A8J5C7B7</accession>
<reference evidence="2 3" key="1">
    <citation type="submission" date="2020-08" db="EMBL/GenBank/DDBJ databases">
        <title>Plant Genome Project.</title>
        <authorList>
            <person name="Zhang R.-G."/>
        </authorList>
    </citation>
    <scope>NUCLEOTIDE SEQUENCE [LARGE SCALE GENOMIC DNA]</scope>
    <source>
        <tissue evidence="2">Rhizome</tissue>
    </source>
</reference>
<evidence type="ECO:0008006" key="4">
    <source>
        <dbReference type="Google" id="ProtNLM"/>
    </source>
</evidence>
<keyword evidence="1" id="KW-1133">Transmembrane helix</keyword>
<evidence type="ECO:0000313" key="2">
    <source>
        <dbReference type="EMBL" id="KAG6467927.1"/>
    </source>
</evidence>
<feature type="transmembrane region" description="Helical" evidence="1">
    <location>
        <begin position="185"/>
        <end position="205"/>
    </location>
</feature>
<feature type="transmembrane region" description="Helical" evidence="1">
    <location>
        <begin position="217"/>
        <end position="238"/>
    </location>
</feature>
<feature type="transmembrane region" description="Helical" evidence="1">
    <location>
        <begin position="267"/>
        <end position="284"/>
    </location>
</feature>
<organism evidence="2 3">
    <name type="scientific">Zingiber officinale</name>
    <name type="common">Ginger</name>
    <name type="synonym">Amomum zingiber</name>
    <dbReference type="NCBI Taxonomy" id="94328"/>
    <lineage>
        <taxon>Eukaryota</taxon>
        <taxon>Viridiplantae</taxon>
        <taxon>Streptophyta</taxon>
        <taxon>Embryophyta</taxon>
        <taxon>Tracheophyta</taxon>
        <taxon>Spermatophyta</taxon>
        <taxon>Magnoliopsida</taxon>
        <taxon>Liliopsida</taxon>
        <taxon>Zingiberales</taxon>
        <taxon>Zingiberaceae</taxon>
        <taxon>Zingiber</taxon>
    </lineage>
</organism>
<keyword evidence="1" id="KW-0472">Membrane</keyword>
<keyword evidence="1" id="KW-0812">Transmembrane</keyword>
<dbReference type="Proteomes" id="UP000734854">
    <property type="component" value="Unassembled WGS sequence"/>
</dbReference>
<sequence length="402" mass="45194">MATVVARLSKNEPCDPCRCELGSCRCMPGNDAASVCGGYKSNPPQYYWASAIATVTAAPRLGEAEASLSLLQEGAPFVLRFFTGVIGLTTLPMGKRRALRVRRITFEREDFEAGLREKGAISAKERSGDCDGCCGGRTVVIFGLWAVLMYYVIRIAPNQSLYKDWYYVQKLFFLKGDDGFVMNQVLIAAWYILGLLPLMYGMLLVPTGRSSRYKVPVWPLLIASFFGGSYALLLYFLIWKPPPPDVTEEELNSRSVKFADSKITAAVRNYLLSLFQFKFTMFLFQTTQNHYLVILAHQITTVAGLGLYIYGGIADGAVWIELYQYFQESWLVHVAILDIFIHSFLGLFWVYNDMRERGWIHKGAWLLPFTLIPLVGPSFYALLRPPLSALPVFTSSTSTKND</sequence>
<dbReference type="PANTHER" id="PTHR36009">
    <property type="match status" value="1"/>
</dbReference>
<dbReference type="EMBL" id="JACMSC010000022">
    <property type="protein sequence ID" value="KAG6467927.1"/>
    <property type="molecule type" value="Genomic_DNA"/>
</dbReference>
<name>A0A8J5C7B7_ZINOF</name>
<dbReference type="PANTHER" id="PTHR36009:SF3">
    <property type="entry name" value="TRANSMEMBRANE PROTEIN"/>
    <property type="match status" value="1"/>
</dbReference>
<feature type="transmembrane region" description="Helical" evidence="1">
    <location>
        <begin position="134"/>
        <end position="153"/>
    </location>
</feature>
<gene>
    <name evidence="2" type="ORF">ZIOFF_072492</name>
</gene>
<feature type="transmembrane region" description="Helical" evidence="1">
    <location>
        <begin position="291"/>
        <end position="310"/>
    </location>
</feature>
<comment type="caution">
    <text evidence="2">The sequence shown here is derived from an EMBL/GenBank/DDBJ whole genome shotgun (WGS) entry which is preliminary data.</text>
</comment>
<evidence type="ECO:0000313" key="3">
    <source>
        <dbReference type="Proteomes" id="UP000734854"/>
    </source>
</evidence>
<dbReference type="AlphaFoldDB" id="A0A8J5C7B7"/>
<proteinExistence type="predicted"/>
<protein>
    <recommendedName>
        <fullName evidence="4">DUF2834 domain-containing protein</fullName>
    </recommendedName>
</protein>